<dbReference type="Proteomes" id="UP001385499">
    <property type="component" value="Unassembled WGS sequence"/>
</dbReference>
<reference evidence="1 2" key="1">
    <citation type="submission" date="2024-02" db="EMBL/GenBank/DDBJ databases">
        <title>Roseibium algae sp. nov., isolated from marine alga (Grateloupia sp.), showing potential in myo-inositol conversion.</title>
        <authorList>
            <person name="Wang Y."/>
        </authorList>
    </citation>
    <scope>NUCLEOTIDE SEQUENCE [LARGE SCALE GENOMIC DNA]</scope>
    <source>
        <strain evidence="1 2">H3510</strain>
    </source>
</reference>
<dbReference type="SUPFAM" id="SSF55144">
    <property type="entry name" value="LigT-like"/>
    <property type="match status" value="1"/>
</dbReference>
<sequence length="173" mass="19778">MIYVLAYPEFELSVAERINRFRSANEPERARLVPPHVTLVFGMRNPHPQDFLTHCEFVAGHVSELAVSFMAGDIVYDPFEKTHKLLLPISTGKRTLIALHQQLYDGTQSAKLNPEVPYRPHMTVATHKDRAIIERFDVATLGAFPLFGRIRKIEIVELSDNTLHPLRTIPLRK</sequence>
<evidence type="ECO:0000313" key="2">
    <source>
        <dbReference type="Proteomes" id="UP001385499"/>
    </source>
</evidence>
<organism evidence="1 2">
    <name type="scientific">Roseibium algae</name>
    <dbReference type="NCBI Taxonomy" id="3123038"/>
    <lineage>
        <taxon>Bacteria</taxon>
        <taxon>Pseudomonadati</taxon>
        <taxon>Pseudomonadota</taxon>
        <taxon>Alphaproteobacteria</taxon>
        <taxon>Hyphomicrobiales</taxon>
        <taxon>Stappiaceae</taxon>
        <taxon>Roseibium</taxon>
    </lineage>
</organism>
<name>A0ABU8TQH7_9HYPH</name>
<accession>A0ABU8TQH7</accession>
<dbReference type="EMBL" id="JBAKIA010000019">
    <property type="protein sequence ID" value="MEJ8476420.1"/>
    <property type="molecule type" value="Genomic_DNA"/>
</dbReference>
<dbReference type="Gene3D" id="3.90.1140.10">
    <property type="entry name" value="Cyclic phosphodiesterase"/>
    <property type="match status" value="1"/>
</dbReference>
<protein>
    <submittedName>
        <fullName evidence="1">2'-5' RNA ligase family protein</fullName>
    </submittedName>
</protein>
<keyword evidence="1" id="KW-0436">Ligase</keyword>
<gene>
    <name evidence="1" type="ORF">V6575_20205</name>
</gene>
<dbReference type="Pfam" id="PF13563">
    <property type="entry name" value="2_5_RNA_ligase2"/>
    <property type="match status" value="1"/>
</dbReference>
<comment type="caution">
    <text evidence="1">The sequence shown here is derived from an EMBL/GenBank/DDBJ whole genome shotgun (WGS) entry which is preliminary data.</text>
</comment>
<dbReference type="InterPro" id="IPR009097">
    <property type="entry name" value="Cyclic_Pdiesterase"/>
</dbReference>
<proteinExistence type="predicted"/>
<dbReference type="RefSeq" id="WP_340277063.1">
    <property type="nucleotide sequence ID" value="NZ_JBAKIA010000019.1"/>
</dbReference>
<dbReference type="GO" id="GO:0016874">
    <property type="term" value="F:ligase activity"/>
    <property type="evidence" value="ECO:0007669"/>
    <property type="project" value="UniProtKB-KW"/>
</dbReference>
<keyword evidence="2" id="KW-1185">Reference proteome</keyword>
<evidence type="ECO:0000313" key="1">
    <source>
        <dbReference type="EMBL" id="MEJ8476420.1"/>
    </source>
</evidence>